<evidence type="ECO:0000313" key="2">
    <source>
        <dbReference type="EMBL" id="CAB9497883.1"/>
    </source>
</evidence>
<evidence type="ECO:0000256" key="1">
    <source>
        <dbReference type="SAM" id="SignalP"/>
    </source>
</evidence>
<protein>
    <submittedName>
        <fullName evidence="2">Uncharacterized protein</fullName>
    </submittedName>
</protein>
<feature type="signal peptide" evidence="1">
    <location>
        <begin position="1"/>
        <end position="23"/>
    </location>
</feature>
<reference evidence="2" key="1">
    <citation type="submission" date="2020-06" db="EMBL/GenBank/DDBJ databases">
        <authorList>
            <consortium name="Plant Systems Biology data submission"/>
        </authorList>
    </citation>
    <scope>NUCLEOTIDE SEQUENCE</scope>
    <source>
        <strain evidence="2">D6</strain>
    </source>
</reference>
<comment type="caution">
    <text evidence="2">The sequence shown here is derived from an EMBL/GenBank/DDBJ whole genome shotgun (WGS) entry which is preliminary data.</text>
</comment>
<gene>
    <name evidence="2" type="ORF">SEMRO_27_G018250.1</name>
</gene>
<dbReference type="AlphaFoldDB" id="A0A9N8D7L1"/>
<evidence type="ECO:0000313" key="3">
    <source>
        <dbReference type="Proteomes" id="UP001153069"/>
    </source>
</evidence>
<name>A0A9N8D7L1_9STRA</name>
<organism evidence="2 3">
    <name type="scientific">Seminavis robusta</name>
    <dbReference type="NCBI Taxonomy" id="568900"/>
    <lineage>
        <taxon>Eukaryota</taxon>
        <taxon>Sar</taxon>
        <taxon>Stramenopiles</taxon>
        <taxon>Ochrophyta</taxon>
        <taxon>Bacillariophyta</taxon>
        <taxon>Bacillariophyceae</taxon>
        <taxon>Bacillariophycidae</taxon>
        <taxon>Naviculales</taxon>
        <taxon>Naviculaceae</taxon>
        <taxon>Seminavis</taxon>
    </lineage>
</organism>
<keyword evidence="1" id="KW-0732">Signal</keyword>
<dbReference type="Proteomes" id="UP001153069">
    <property type="component" value="Unassembled WGS sequence"/>
</dbReference>
<dbReference type="EMBL" id="CAICTM010000027">
    <property type="protein sequence ID" value="CAB9497883.1"/>
    <property type="molecule type" value="Genomic_DNA"/>
</dbReference>
<feature type="chain" id="PRO_5040124255" evidence="1">
    <location>
        <begin position="24"/>
        <end position="170"/>
    </location>
</feature>
<accession>A0A9N8D7L1</accession>
<keyword evidence="3" id="KW-1185">Reference proteome</keyword>
<sequence length="170" mass="17356">MPQMFSFQLLLVVLATTVLSVAAEAPVYQPASGFYSCPKVGMVCNVEGCGFGDSDSCSTIANGFDVHLVGEIAVYTSNTDGADLSITGGDDTRITCDDDCTCQFVTAGVGCAIATASDASTGTGIVNMNGEEYKDVEINAAVTEDTTDSAATTTTLMAGTLLSFLVVAAL</sequence>
<proteinExistence type="predicted"/>